<accession>A0A386KPL9</accession>
<gene>
    <name evidence="1" type="primary">8</name>
    <name evidence="1" type="ORF">SEA_VALENTINIPUFF_8</name>
</gene>
<organism evidence="1 2">
    <name type="scientific">Microbacterium phage ValentiniPuff</name>
    <dbReference type="NCBI Taxonomy" id="2315705"/>
    <lineage>
        <taxon>Viruses</taxon>
        <taxon>Duplodnaviria</taxon>
        <taxon>Heunggongvirae</taxon>
        <taxon>Uroviricota</taxon>
        <taxon>Caudoviricetes</taxon>
        <taxon>Valentinivirus</taxon>
        <taxon>Valentinivirus valentinipuff</taxon>
    </lineage>
</organism>
<dbReference type="EMBL" id="MH825712">
    <property type="protein sequence ID" value="AYD87312.1"/>
    <property type="molecule type" value="Genomic_DNA"/>
</dbReference>
<keyword evidence="2" id="KW-1185">Reference proteome</keyword>
<sequence>MTTTLEKFAGKQAANYSTNPTIDVEILEVEDNRPCSTCGLDTVYNSAVYSVVHVDADGNYVDYAVTRHTPTRESACSFCGAIGTTTLSQHAWHDAVSCSRCGGIQGWSIGD</sequence>
<protein>
    <submittedName>
        <fullName evidence="1">Uncharacterized protein</fullName>
    </submittedName>
</protein>
<proteinExistence type="predicted"/>
<name>A0A386KPL9_9CAUD</name>
<evidence type="ECO:0000313" key="2">
    <source>
        <dbReference type="Proteomes" id="UP000281993"/>
    </source>
</evidence>
<reference evidence="1 2" key="1">
    <citation type="submission" date="2018-08" db="EMBL/GenBank/DDBJ databases">
        <authorList>
            <person name="Preder H."/>
            <person name="Servin-Meza L.A."/>
            <person name="Bonilla J.A."/>
            <person name="Klyczek K."/>
            <person name="Garlena R.A."/>
            <person name="Russell D.A."/>
            <person name="Pope W.H."/>
            <person name="Jacobs-Sera D."/>
            <person name="Hatfull G.F."/>
        </authorList>
    </citation>
    <scope>NUCLEOTIDE SEQUENCE [LARGE SCALE GENOMIC DNA]</scope>
</reference>
<evidence type="ECO:0000313" key="1">
    <source>
        <dbReference type="EMBL" id="AYD87312.1"/>
    </source>
</evidence>
<dbReference type="Proteomes" id="UP000281993">
    <property type="component" value="Segment"/>
</dbReference>